<keyword evidence="1" id="KW-0479">Metal-binding</keyword>
<keyword evidence="1" id="KW-0862">Zinc</keyword>
<dbReference type="Proteomes" id="UP000797356">
    <property type="component" value="Chromosome 2"/>
</dbReference>
<dbReference type="PROSITE" id="PS50089">
    <property type="entry name" value="ZF_RING_2"/>
    <property type="match status" value="1"/>
</dbReference>
<evidence type="ECO:0000259" key="2">
    <source>
        <dbReference type="PROSITE" id="PS50089"/>
    </source>
</evidence>
<keyword evidence="1" id="KW-0863">Zinc-finger</keyword>
<dbReference type="EMBL" id="CM017873">
    <property type="protein sequence ID" value="KAG1330823.1"/>
    <property type="molecule type" value="Genomic_DNA"/>
</dbReference>
<dbReference type="GO" id="GO:0016020">
    <property type="term" value="C:membrane"/>
    <property type="evidence" value="ECO:0007669"/>
    <property type="project" value="TreeGrafter"/>
</dbReference>
<comment type="caution">
    <text evidence="3">The sequence shown here is derived from an EMBL/GenBank/DDBJ whole genome shotgun (WGS) entry which is preliminary data.</text>
</comment>
<keyword evidence="4" id="KW-1185">Reference proteome</keyword>
<dbReference type="InterPro" id="IPR001841">
    <property type="entry name" value="Znf_RING"/>
</dbReference>
<evidence type="ECO:0000256" key="1">
    <source>
        <dbReference type="PROSITE-ProRule" id="PRU00175"/>
    </source>
</evidence>
<feature type="domain" description="RING-type" evidence="2">
    <location>
        <begin position="185"/>
        <end position="226"/>
    </location>
</feature>
<dbReference type="PANTHER" id="PTHR22765:SF350">
    <property type="entry name" value="GB|AAD18119.1-RELATED"/>
    <property type="match status" value="1"/>
</dbReference>
<dbReference type="InterPro" id="IPR051826">
    <property type="entry name" value="E3_ubiquitin-ligase_domain"/>
</dbReference>
<sequence length="229" mass="24802">MTTRSLGFDDLRLERRDSTFRLSTNENNASIIRLHAFGKSDGRTTVAFHLTEGRRWLSSHVMSAVETGEMDDGSGRVFDKIFHPELRVLRSPSSSRESMKRMLLQLGILCPEILEGCGDCFAFFGSAAAGLAAATGCSAVVVVVEISLFRVYDDSEEAGATGSPFSSSPAAGGLTKVEGREGSCCAICLEDFVPGMELARLPCLHVFHGSCVGKWLEERPACPLCRRCV</sequence>
<dbReference type="GO" id="GO:0061630">
    <property type="term" value="F:ubiquitin protein ligase activity"/>
    <property type="evidence" value="ECO:0007669"/>
    <property type="project" value="TreeGrafter"/>
</dbReference>
<name>A0A8K0HZR2_COCNU</name>
<dbReference type="SUPFAM" id="SSF57850">
    <property type="entry name" value="RING/U-box"/>
    <property type="match status" value="1"/>
</dbReference>
<dbReference type="AlphaFoldDB" id="A0A8K0HZR2"/>
<protein>
    <submittedName>
        <fullName evidence="3">Putative E3 ubiquitin-protein ligase ATL44</fullName>
    </submittedName>
</protein>
<gene>
    <name evidence="3" type="ORF">COCNU_02G007910</name>
</gene>
<dbReference type="PANTHER" id="PTHR22765">
    <property type="entry name" value="RING FINGER AND PROTEASE ASSOCIATED DOMAIN-CONTAINING"/>
    <property type="match status" value="1"/>
</dbReference>
<evidence type="ECO:0000313" key="4">
    <source>
        <dbReference type="Proteomes" id="UP000797356"/>
    </source>
</evidence>
<evidence type="ECO:0000313" key="3">
    <source>
        <dbReference type="EMBL" id="KAG1330823.1"/>
    </source>
</evidence>
<dbReference type="Gene3D" id="3.30.40.10">
    <property type="entry name" value="Zinc/RING finger domain, C3HC4 (zinc finger)"/>
    <property type="match status" value="1"/>
</dbReference>
<dbReference type="OrthoDB" id="21204at2759"/>
<dbReference type="GO" id="GO:0006511">
    <property type="term" value="P:ubiquitin-dependent protein catabolic process"/>
    <property type="evidence" value="ECO:0007669"/>
    <property type="project" value="TreeGrafter"/>
</dbReference>
<dbReference type="InterPro" id="IPR013083">
    <property type="entry name" value="Znf_RING/FYVE/PHD"/>
</dbReference>
<dbReference type="Pfam" id="PF13639">
    <property type="entry name" value="zf-RING_2"/>
    <property type="match status" value="1"/>
</dbReference>
<dbReference type="GO" id="GO:0008270">
    <property type="term" value="F:zinc ion binding"/>
    <property type="evidence" value="ECO:0007669"/>
    <property type="project" value="UniProtKB-KW"/>
</dbReference>
<accession>A0A8K0HZR2</accession>
<organism evidence="3 4">
    <name type="scientific">Cocos nucifera</name>
    <name type="common">Coconut palm</name>
    <dbReference type="NCBI Taxonomy" id="13894"/>
    <lineage>
        <taxon>Eukaryota</taxon>
        <taxon>Viridiplantae</taxon>
        <taxon>Streptophyta</taxon>
        <taxon>Embryophyta</taxon>
        <taxon>Tracheophyta</taxon>
        <taxon>Spermatophyta</taxon>
        <taxon>Magnoliopsida</taxon>
        <taxon>Liliopsida</taxon>
        <taxon>Arecaceae</taxon>
        <taxon>Arecoideae</taxon>
        <taxon>Cocoseae</taxon>
        <taxon>Attaleinae</taxon>
        <taxon>Cocos</taxon>
    </lineage>
</organism>
<reference evidence="3" key="1">
    <citation type="journal article" date="2017" name="Gigascience">
        <title>The genome draft of coconut (Cocos nucifera).</title>
        <authorList>
            <person name="Xiao Y."/>
            <person name="Xu P."/>
            <person name="Fan H."/>
            <person name="Baudouin L."/>
            <person name="Xia W."/>
            <person name="Bocs S."/>
            <person name="Xu J."/>
            <person name="Li Q."/>
            <person name="Guo A."/>
            <person name="Zhou L."/>
            <person name="Li J."/>
            <person name="Wu Y."/>
            <person name="Ma Z."/>
            <person name="Armero A."/>
            <person name="Issali A.E."/>
            <person name="Liu N."/>
            <person name="Peng M."/>
            <person name="Yang Y."/>
        </authorList>
    </citation>
    <scope>NUCLEOTIDE SEQUENCE</scope>
    <source>
        <tissue evidence="3">Spear leaf of Hainan Tall coconut</tissue>
    </source>
</reference>
<dbReference type="SMART" id="SM00184">
    <property type="entry name" value="RING"/>
    <property type="match status" value="1"/>
</dbReference>
<proteinExistence type="predicted"/>
<reference evidence="3" key="2">
    <citation type="submission" date="2019-07" db="EMBL/GenBank/DDBJ databases">
        <authorList>
            <person name="Yang Y."/>
            <person name="Bocs S."/>
            <person name="Baudouin L."/>
        </authorList>
    </citation>
    <scope>NUCLEOTIDE SEQUENCE</scope>
    <source>
        <tissue evidence="3">Spear leaf of Hainan Tall coconut</tissue>
    </source>
</reference>